<dbReference type="GO" id="GO:0003993">
    <property type="term" value="F:acid phosphatase activity"/>
    <property type="evidence" value="ECO:0007669"/>
    <property type="project" value="TreeGrafter"/>
</dbReference>
<dbReference type="InterPro" id="IPR000560">
    <property type="entry name" value="His_Pase_clade-2"/>
</dbReference>
<evidence type="ECO:0000256" key="1">
    <source>
        <dbReference type="ARBA" id="ARBA00022801"/>
    </source>
</evidence>
<evidence type="ECO:0000313" key="3">
    <source>
        <dbReference type="Proteomes" id="UP000027456"/>
    </source>
</evidence>
<dbReference type="CDD" id="cd07061">
    <property type="entry name" value="HP_HAP_like"/>
    <property type="match status" value="1"/>
</dbReference>
<evidence type="ECO:0000313" key="2">
    <source>
        <dbReference type="EMBL" id="KEP45627.1"/>
    </source>
</evidence>
<organism evidence="2 3">
    <name type="scientific">Rhizoctonia solani 123E</name>
    <dbReference type="NCBI Taxonomy" id="1423351"/>
    <lineage>
        <taxon>Eukaryota</taxon>
        <taxon>Fungi</taxon>
        <taxon>Dikarya</taxon>
        <taxon>Basidiomycota</taxon>
        <taxon>Agaricomycotina</taxon>
        <taxon>Agaricomycetes</taxon>
        <taxon>Cantharellales</taxon>
        <taxon>Ceratobasidiaceae</taxon>
        <taxon>Rhizoctonia</taxon>
    </lineage>
</organism>
<dbReference type="SUPFAM" id="SSF53254">
    <property type="entry name" value="Phosphoglycerate mutase-like"/>
    <property type="match status" value="1"/>
</dbReference>
<feature type="non-terminal residue" evidence="2">
    <location>
        <position position="250"/>
    </location>
</feature>
<accession>A0A074S6E0</accession>
<dbReference type="AlphaFoldDB" id="A0A074S6E0"/>
<comment type="caution">
    <text evidence="2">The sequence shown here is derived from an EMBL/GenBank/DDBJ whole genome shotgun (WGS) entry which is preliminary data.</text>
</comment>
<dbReference type="PANTHER" id="PTHR20963">
    <property type="entry name" value="MULTIPLE INOSITOL POLYPHOSPHATE PHOSPHATASE-RELATED"/>
    <property type="match status" value="1"/>
</dbReference>
<protein>
    <submittedName>
        <fullName evidence="2">Histidine phosphatase family (Branch 2) protein</fullName>
    </submittedName>
</protein>
<dbReference type="InterPro" id="IPR033379">
    <property type="entry name" value="Acid_Pase_AS"/>
</dbReference>
<dbReference type="PROSITE" id="PS00616">
    <property type="entry name" value="HIS_ACID_PHOSPHAT_1"/>
    <property type="match status" value="1"/>
</dbReference>
<sequence length="250" mass="28230">MHEQSWKTWAYPSRYGPFLAAFLGILYFQTQYWPFVSRSLPVQPHAQSNALTLPTYDLRPQIAHKLGPYSARYEVHSNISSVVPLGCNVTMINVLQRHGARYPTGKPGKALEATLAKLRNVQDIKEPSLHFIPTFRYHYIPSQLVPFGRAQSYISGQIIANKYSALGSRNFVRASNKARIVESSQWWKQGFEGRPFDVDAFNLVQPDLVILIGKEFNNTLGVETCPAAKLHKPSANTKKDWLLLAGFAQI</sequence>
<dbReference type="OrthoDB" id="6509975at2759"/>
<keyword evidence="3" id="KW-1185">Reference proteome</keyword>
<dbReference type="HOGENOM" id="CLU_1111878_0_0_1"/>
<name>A0A074S6E0_9AGAM</name>
<dbReference type="STRING" id="1423351.A0A074S6E0"/>
<proteinExistence type="predicted"/>
<gene>
    <name evidence="2" type="ORF">V565_254310</name>
</gene>
<dbReference type="Pfam" id="PF00328">
    <property type="entry name" value="His_Phos_2"/>
    <property type="match status" value="1"/>
</dbReference>
<dbReference type="Gene3D" id="3.40.50.1240">
    <property type="entry name" value="Phosphoglycerate mutase-like"/>
    <property type="match status" value="1"/>
</dbReference>
<dbReference type="PANTHER" id="PTHR20963:SF24">
    <property type="entry name" value="3-PHYTASE B"/>
    <property type="match status" value="1"/>
</dbReference>
<keyword evidence="1" id="KW-0378">Hydrolase</keyword>
<dbReference type="EMBL" id="AZST01001620">
    <property type="protein sequence ID" value="KEP45627.1"/>
    <property type="molecule type" value="Genomic_DNA"/>
</dbReference>
<dbReference type="InterPro" id="IPR029033">
    <property type="entry name" value="His_PPase_superfam"/>
</dbReference>
<reference evidence="2 3" key="1">
    <citation type="submission" date="2013-12" db="EMBL/GenBank/DDBJ databases">
        <authorList>
            <person name="Cubeta M."/>
            <person name="Pakala S."/>
            <person name="Fedorova N."/>
            <person name="Thomas E."/>
            <person name="Dean R."/>
            <person name="Jabaji S."/>
            <person name="Neate S."/>
            <person name="Toda T."/>
            <person name="Tavantzis S."/>
            <person name="Vilgalys R."/>
            <person name="Bharathan N."/>
            <person name="Pakala S."/>
            <person name="Losada L.S."/>
            <person name="Zafar N."/>
            <person name="Nierman W."/>
        </authorList>
    </citation>
    <scope>NUCLEOTIDE SEQUENCE [LARGE SCALE GENOMIC DNA]</scope>
    <source>
        <strain evidence="2 3">123E</strain>
    </source>
</reference>
<dbReference type="Proteomes" id="UP000027456">
    <property type="component" value="Unassembled WGS sequence"/>
</dbReference>